<proteinExistence type="predicted"/>
<keyword evidence="2" id="KW-1185">Reference proteome</keyword>
<sequence>MNQVLITLSPDSWVFLKIFQQEAGKTPLLQSSLLPWMSYQD</sequence>
<dbReference type="AlphaFoldDB" id="A0A162Q826"/>
<comment type="caution">
    <text evidence="1">The sequence shown here is derived from an EMBL/GenBank/DDBJ whole genome shotgun (WGS) entry which is preliminary data.</text>
</comment>
<dbReference type="Proteomes" id="UP000076858">
    <property type="component" value="Unassembled WGS sequence"/>
</dbReference>
<gene>
    <name evidence="1" type="ORF">APZ42_014356</name>
</gene>
<organism evidence="1 2">
    <name type="scientific">Daphnia magna</name>
    <dbReference type="NCBI Taxonomy" id="35525"/>
    <lineage>
        <taxon>Eukaryota</taxon>
        <taxon>Metazoa</taxon>
        <taxon>Ecdysozoa</taxon>
        <taxon>Arthropoda</taxon>
        <taxon>Crustacea</taxon>
        <taxon>Branchiopoda</taxon>
        <taxon>Diplostraca</taxon>
        <taxon>Cladocera</taxon>
        <taxon>Anomopoda</taxon>
        <taxon>Daphniidae</taxon>
        <taxon>Daphnia</taxon>
    </lineage>
</organism>
<dbReference type="EMBL" id="LRGB01000389">
    <property type="protein sequence ID" value="KZS19445.1"/>
    <property type="molecule type" value="Genomic_DNA"/>
</dbReference>
<reference evidence="1 2" key="1">
    <citation type="submission" date="2016-03" db="EMBL/GenBank/DDBJ databases">
        <title>EvidentialGene: Evidence-directed Construction of Genes on Genomes.</title>
        <authorList>
            <person name="Gilbert D.G."/>
            <person name="Choi J.-H."/>
            <person name="Mockaitis K."/>
            <person name="Colbourne J."/>
            <person name="Pfrender M."/>
        </authorList>
    </citation>
    <scope>NUCLEOTIDE SEQUENCE [LARGE SCALE GENOMIC DNA]</scope>
    <source>
        <strain evidence="1 2">Xinb3</strain>
        <tissue evidence="1">Complete organism</tissue>
    </source>
</reference>
<protein>
    <submittedName>
        <fullName evidence="1">Uncharacterized protein</fullName>
    </submittedName>
</protein>
<name>A0A162Q826_9CRUS</name>
<accession>A0A162Q826</accession>
<evidence type="ECO:0000313" key="1">
    <source>
        <dbReference type="EMBL" id="KZS19445.1"/>
    </source>
</evidence>
<evidence type="ECO:0000313" key="2">
    <source>
        <dbReference type="Proteomes" id="UP000076858"/>
    </source>
</evidence>